<dbReference type="Gene3D" id="3.40.50.10910">
    <property type="entry name" value="Amidohydrolase"/>
    <property type="match status" value="1"/>
</dbReference>
<dbReference type="Proteomes" id="UP001592531">
    <property type="component" value="Unassembled WGS sequence"/>
</dbReference>
<dbReference type="InterPro" id="IPR032466">
    <property type="entry name" value="Metal_Hydrolase"/>
</dbReference>
<dbReference type="InterPro" id="IPR011059">
    <property type="entry name" value="Metal-dep_hydrolase_composite"/>
</dbReference>
<gene>
    <name evidence="2" type="ORF">ACEZDE_15665</name>
</gene>
<dbReference type="Gene3D" id="2.30.40.10">
    <property type="entry name" value="Urease, subunit C, domain 1"/>
    <property type="match status" value="1"/>
</dbReference>
<dbReference type="PANTHER" id="PTHR43135">
    <property type="entry name" value="ALPHA-D-RIBOSE 1-METHYLPHOSPHONATE 5-TRIPHOSPHATE DIPHOSPHATASE"/>
    <property type="match status" value="1"/>
</dbReference>
<dbReference type="SUPFAM" id="SSF51556">
    <property type="entry name" value="Metallo-dependent hydrolases"/>
    <property type="match status" value="1"/>
</dbReference>
<dbReference type="PANTHER" id="PTHR43135:SF3">
    <property type="entry name" value="ALPHA-D-RIBOSE 1-METHYLPHOSPHONATE 5-TRIPHOSPHATE DIPHOSPHATASE"/>
    <property type="match status" value="1"/>
</dbReference>
<evidence type="ECO:0000259" key="1">
    <source>
        <dbReference type="Pfam" id="PF01979"/>
    </source>
</evidence>
<dbReference type="InterPro" id="IPR006680">
    <property type="entry name" value="Amidohydro-rel"/>
</dbReference>
<organism evidence="2 3">
    <name type="scientific">Streptacidiphilus cavernicola</name>
    <dbReference type="NCBI Taxonomy" id="3342716"/>
    <lineage>
        <taxon>Bacteria</taxon>
        <taxon>Bacillati</taxon>
        <taxon>Actinomycetota</taxon>
        <taxon>Actinomycetes</taxon>
        <taxon>Kitasatosporales</taxon>
        <taxon>Streptomycetaceae</taxon>
        <taxon>Streptacidiphilus</taxon>
    </lineage>
</organism>
<name>A0ABV6VWI6_9ACTN</name>
<proteinExistence type="predicted"/>
<feature type="domain" description="Amidohydrolase-related" evidence="1">
    <location>
        <begin position="73"/>
        <end position="424"/>
    </location>
</feature>
<reference evidence="2 3" key="1">
    <citation type="submission" date="2024-09" db="EMBL/GenBank/DDBJ databases">
        <authorList>
            <person name="Lee S.D."/>
        </authorList>
    </citation>
    <scope>NUCLEOTIDE SEQUENCE [LARGE SCALE GENOMIC DNA]</scope>
    <source>
        <strain evidence="2 3">N8-3</strain>
    </source>
</reference>
<evidence type="ECO:0000313" key="3">
    <source>
        <dbReference type="Proteomes" id="UP001592531"/>
    </source>
</evidence>
<dbReference type="Pfam" id="PF01979">
    <property type="entry name" value="Amidohydro_1"/>
    <property type="match status" value="1"/>
</dbReference>
<comment type="caution">
    <text evidence="2">The sequence shown here is derived from an EMBL/GenBank/DDBJ whole genome shotgun (WGS) entry which is preliminary data.</text>
</comment>
<accession>A0ABV6VWI6</accession>
<protein>
    <submittedName>
        <fullName evidence="2">Amidohydrolase family protein</fullName>
    </submittedName>
</protein>
<dbReference type="InterPro" id="IPR051781">
    <property type="entry name" value="Metallo-dep_Hydrolase"/>
</dbReference>
<dbReference type="EMBL" id="JBHFAB010000010">
    <property type="protein sequence ID" value="MFC1418070.1"/>
    <property type="molecule type" value="Genomic_DNA"/>
</dbReference>
<dbReference type="SUPFAM" id="SSF51338">
    <property type="entry name" value="Composite domain of metallo-dependent hydrolases"/>
    <property type="match status" value="1"/>
</dbReference>
<dbReference type="Gene3D" id="1.20.58.520">
    <property type="entry name" value="Amidohydrolase"/>
    <property type="match status" value="1"/>
</dbReference>
<dbReference type="RefSeq" id="WP_380536794.1">
    <property type="nucleotide sequence ID" value="NZ_JBHFAB010000010.1"/>
</dbReference>
<keyword evidence="3" id="KW-1185">Reference proteome</keyword>
<sequence>MGHDDTGAPTPFSAPAAGALAVYRGATLLDGTGGPARPATTIVVAGQTIRTVGPDAEVPDVPGAEVFELGGRFVVPGLIDSHQHLATPPNRALAESVLRRHVYSGVTAIRDMADDLRQVGDLARATRVGEIPGPDIHYAALMAGPDFFDDPRTWQVSQGEIPGTVPWMQAVTEQTDLSLAVALARGTHATAIKVYADLPGSLVAAIAAEARRQGIQVWAHGAVFPAGPGEVVAAGVDAVSHVTLLVHEAAEQPLTSYKDKPPIDYARFAEGGDDARLGALFQSMLEHGTVLDATACMWVWMEEQAEDDAGRARARLQDGLSARLTAQAYRAGVPISTGTDYETEPEHPYPALFDELTYLVRRCGIPAEQVIRSATLVGAMSMGAEAAMGTVESGKLANFAVLARDPLADIDNLRSIECTVKRGRRFERADYQAEHDAKGRSEG</sequence>
<evidence type="ECO:0000313" key="2">
    <source>
        <dbReference type="EMBL" id="MFC1418070.1"/>
    </source>
</evidence>
<dbReference type="Gene3D" id="3.30.110.90">
    <property type="entry name" value="Amidohydrolase"/>
    <property type="match status" value="1"/>
</dbReference>